<evidence type="ECO:0000313" key="1">
    <source>
        <dbReference type="EMBL" id="CEG42757.1"/>
    </source>
</evidence>
<dbReference type="GO" id="GO:0003964">
    <property type="term" value="F:RNA-directed DNA polymerase activity"/>
    <property type="evidence" value="ECO:0007669"/>
    <property type="project" value="UniProtKB-KW"/>
</dbReference>
<keyword evidence="2" id="KW-1185">Reference proteome</keyword>
<dbReference type="OMA" id="HFLHETV"/>
<dbReference type="OrthoDB" id="105102at2759"/>
<accession>A0A0P1AND2</accession>
<keyword evidence="1" id="KW-0695">RNA-directed DNA polymerase</keyword>
<dbReference type="RefSeq" id="XP_024579126.1">
    <property type="nucleotide sequence ID" value="XM_024728672.1"/>
</dbReference>
<dbReference type="STRING" id="4781.A0A0P1AND2"/>
<reference evidence="2" key="1">
    <citation type="submission" date="2014-09" db="EMBL/GenBank/DDBJ databases">
        <authorList>
            <person name="Sharma Rahul"/>
            <person name="Thines Marco"/>
        </authorList>
    </citation>
    <scope>NUCLEOTIDE SEQUENCE [LARGE SCALE GENOMIC DNA]</scope>
</reference>
<keyword evidence="1" id="KW-0808">Transferase</keyword>
<dbReference type="GeneID" id="36408062"/>
<dbReference type="EMBL" id="CCYD01000645">
    <property type="protein sequence ID" value="CEG42757.1"/>
    <property type="molecule type" value="Genomic_DNA"/>
</dbReference>
<keyword evidence="1" id="KW-0548">Nucleotidyltransferase</keyword>
<dbReference type="PANTHER" id="PTHR11439">
    <property type="entry name" value="GAG-POL-RELATED RETROTRANSPOSON"/>
    <property type="match status" value="1"/>
</dbReference>
<protein>
    <submittedName>
        <fullName evidence="1">FOG: Transposon-encoded proteins with TYA, reverse transcriptase, integrase domains in various combinations</fullName>
    </submittedName>
</protein>
<proteinExistence type="predicted"/>
<dbReference type="PANTHER" id="PTHR11439:SF440">
    <property type="entry name" value="INTEGRASE CATALYTIC DOMAIN-CONTAINING PROTEIN"/>
    <property type="match status" value="1"/>
</dbReference>
<dbReference type="Proteomes" id="UP000054928">
    <property type="component" value="Unassembled WGS sequence"/>
</dbReference>
<dbReference type="CDD" id="cd09272">
    <property type="entry name" value="RNase_HI_RT_Ty1"/>
    <property type="match status" value="1"/>
</dbReference>
<sequence length="159" mass="17604">MVLSPGYSDADFATDTKDRKSMIGGVIFVGGCNVGWICRKQASVYQSTAESEFIAASVVTTELRGLYNMLDEVGIQGIHTWLLFVDNQAAIVQLKGESSTSKLKHVDIRYKYVQERIRNGMLEVKYVQSEEMKADLMTKALSVTKLGELRALCGLVDDV</sequence>
<name>A0A0P1AND2_PLAHL</name>
<dbReference type="AlphaFoldDB" id="A0A0P1AND2"/>
<evidence type="ECO:0000313" key="2">
    <source>
        <dbReference type="Proteomes" id="UP000054928"/>
    </source>
</evidence>
<organism evidence="1 2">
    <name type="scientific">Plasmopara halstedii</name>
    <name type="common">Downy mildew of sunflower</name>
    <dbReference type="NCBI Taxonomy" id="4781"/>
    <lineage>
        <taxon>Eukaryota</taxon>
        <taxon>Sar</taxon>
        <taxon>Stramenopiles</taxon>
        <taxon>Oomycota</taxon>
        <taxon>Peronosporomycetes</taxon>
        <taxon>Peronosporales</taxon>
        <taxon>Peronosporaceae</taxon>
        <taxon>Plasmopara</taxon>
    </lineage>
</organism>